<keyword evidence="2" id="KW-1185">Reference proteome</keyword>
<protein>
    <submittedName>
        <fullName evidence="1">Uncharacterized protein</fullName>
    </submittedName>
</protein>
<reference evidence="1 2" key="1">
    <citation type="journal article" date="2009" name="Stand. Genomic Sci.">
        <title>Complete genome sequence of Actinosynnema mirum type strain (101).</title>
        <authorList>
            <person name="Land M."/>
            <person name="Lapidus A."/>
            <person name="Mayilraj S."/>
            <person name="Chen F."/>
            <person name="Copeland A."/>
            <person name="Del Rio T.G."/>
            <person name="Nolan M."/>
            <person name="Lucas S."/>
            <person name="Tice H."/>
            <person name="Cheng J.F."/>
            <person name="Chertkov O."/>
            <person name="Bruce D."/>
            <person name="Goodwin L."/>
            <person name="Pitluck S."/>
            <person name="Rohde M."/>
            <person name="Goker M."/>
            <person name="Pati A."/>
            <person name="Ivanova N."/>
            <person name="Mavromatis K."/>
            <person name="Chen A."/>
            <person name="Palaniappan K."/>
            <person name="Hauser L."/>
            <person name="Chang Y.J."/>
            <person name="Jeffries C.C."/>
            <person name="Brettin T."/>
            <person name="Detter J.C."/>
            <person name="Han C."/>
            <person name="Chain P."/>
            <person name="Tindall B.J."/>
            <person name="Bristow J."/>
            <person name="Eisen J.A."/>
            <person name="Markowitz V."/>
            <person name="Hugenholtz P."/>
            <person name="Kyrpides N.C."/>
            <person name="Klenk H.P."/>
        </authorList>
    </citation>
    <scope>NUCLEOTIDE SEQUENCE [LARGE SCALE GENOMIC DNA]</scope>
    <source>
        <strain evidence="2">ATCC 29888 / DSM 43827 / JCM 3225 / NBRC 14064 / NCIMB 13271 / NRRL B-12336 / IMRU 3971 / 101</strain>
    </source>
</reference>
<organism evidence="1 2">
    <name type="scientific">Actinosynnema mirum (strain ATCC 29888 / DSM 43827 / JCM 3225 / NBRC 14064 / NCIMB 13271 / NRRL B-12336 / IMRU 3971 / 101)</name>
    <dbReference type="NCBI Taxonomy" id="446462"/>
    <lineage>
        <taxon>Bacteria</taxon>
        <taxon>Bacillati</taxon>
        <taxon>Actinomycetota</taxon>
        <taxon>Actinomycetes</taxon>
        <taxon>Pseudonocardiales</taxon>
        <taxon>Pseudonocardiaceae</taxon>
        <taxon>Actinosynnema</taxon>
    </lineage>
</organism>
<dbReference type="Proteomes" id="UP000002213">
    <property type="component" value="Chromosome"/>
</dbReference>
<name>C6WP30_ACTMD</name>
<dbReference type="eggNOG" id="COG0707">
    <property type="taxonomic scope" value="Bacteria"/>
</dbReference>
<dbReference type="EMBL" id="CP001630">
    <property type="protein sequence ID" value="ACU36699.1"/>
    <property type="molecule type" value="Genomic_DNA"/>
</dbReference>
<dbReference type="SUPFAM" id="SSF53756">
    <property type="entry name" value="UDP-Glycosyltransferase/glycogen phosphorylase"/>
    <property type="match status" value="1"/>
</dbReference>
<dbReference type="STRING" id="446462.Amir_2766"/>
<dbReference type="KEGG" id="ami:Amir_2766"/>
<evidence type="ECO:0000313" key="1">
    <source>
        <dbReference type="EMBL" id="ACU36699.1"/>
    </source>
</evidence>
<proteinExistence type="predicted"/>
<accession>C6WP30</accession>
<dbReference type="AlphaFoldDB" id="C6WP30"/>
<gene>
    <name evidence="1" type="ordered locus">Amir_2766</name>
</gene>
<sequence length="555" mass="60374">MTEGRYPELGPAAPDATRWATFNEEKVVLCLVRTLTSAIGGLAAMKLFAGDERVSVVYALSPGSAFSKGARDLLRGAGAYVIKNSKALRKAEVDLVVTASEKIDFSIFPETVTFVAPHGLGFHKLVPDAEKKKARRLSGLVKDKHLRDCVVRQVVTHSNQLEQLRKVTEHIEGKTELCGDLSFEIIRDSAHRRRAYRDEFGLKRGQKLVVVTSTWGSRSLLRQARELIGRLLNRLPREEYRIALVLHPNVWARKGEGAVMTDLERELAGGALLVRPEQGWHAGIVAADLVIGDHGSVSLYAAMNGTPFLLAAAGDEVVPGTSMAALVEGAPRLRSGDDVLARCRAAMLGEGQLDAQTLLDRTIEQPEGAAARMRELFYGALGLSLPAAPLPRYAAPLPLLCQKPVEASEVRTMLHAQSTVIVKSCASVYFEDRDATEDGWERHLSVPAKGSSLHHRRDASVIIDGEPCPPGEVSERLDELRQHNGNCRIVVVREGPECVAEVLGGKRYRIQAEGEVEPVQQAAVLYALLVGGLPLTGHFAVRLGEAQHKVTITAL</sequence>
<evidence type="ECO:0000313" key="2">
    <source>
        <dbReference type="Proteomes" id="UP000002213"/>
    </source>
</evidence>
<dbReference type="HOGENOM" id="CLU_033988_0_0_11"/>